<feature type="transmembrane region" description="Helical" evidence="7">
    <location>
        <begin position="349"/>
        <end position="375"/>
    </location>
</feature>
<dbReference type="RefSeq" id="WP_006770105.1">
    <property type="nucleotide sequence ID" value="NC_004369.1"/>
</dbReference>
<evidence type="ECO:0000256" key="3">
    <source>
        <dbReference type="ARBA" id="ARBA00022692"/>
    </source>
</evidence>
<protein>
    <recommendedName>
        <fullName evidence="8">ABC3 transporter permease C-terminal domain-containing protein</fullName>
    </recommendedName>
</protein>
<keyword evidence="3 7" id="KW-0812">Transmembrane</keyword>
<dbReference type="AlphaFoldDB" id="Q8FR35"/>
<evidence type="ECO:0000256" key="6">
    <source>
        <dbReference type="ARBA" id="ARBA00038076"/>
    </source>
</evidence>
<proteinExistence type="inferred from homology"/>
<dbReference type="Proteomes" id="UP000001409">
    <property type="component" value="Chromosome"/>
</dbReference>
<dbReference type="STRING" id="196164.gene:10741337"/>
<dbReference type="EMBL" id="BA000035">
    <property type="protein sequence ID" value="BAC17741.1"/>
    <property type="molecule type" value="Genomic_DNA"/>
</dbReference>
<comment type="similarity">
    <text evidence="6">Belongs to the ABC-4 integral membrane protein family.</text>
</comment>
<comment type="subcellular location">
    <subcellularLocation>
        <location evidence="1">Cell membrane</location>
        <topology evidence="1">Multi-pass membrane protein</topology>
    </subcellularLocation>
</comment>
<keyword evidence="10" id="KW-1185">Reference proteome</keyword>
<feature type="transmembrane region" description="Helical" evidence="7">
    <location>
        <begin position="307"/>
        <end position="337"/>
    </location>
</feature>
<evidence type="ECO:0000259" key="8">
    <source>
        <dbReference type="Pfam" id="PF02687"/>
    </source>
</evidence>
<feature type="transmembrane region" description="Helical" evidence="7">
    <location>
        <begin position="260"/>
        <end position="286"/>
    </location>
</feature>
<dbReference type="OrthoDB" id="4396764at2"/>
<evidence type="ECO:0000256" key="1">
    <source>
        <dbReference type="ARBA" id="ARBA00004651"/>
    </source>
</evidence>
<dbReference type="GO" id="GO:0022857">
    <property type="term" value="F:transmembrane transporter activity"/>
    <property type="evidence" value="ECO:0007669"/>
    <property type="project" value="TreeGrafter"/>
</dbReference>
<keyword evidence="5 7" id="KW-0472">Membrane</keyword>
<evidence type="ECO:0000256" key="2">
    <source>
        <dbReference type="ARBA" id="ARBA00022475"/>
    </source>
</evidence>
<dbReference type="eggNOG" id="COG0577">
    <property type="taxonomic scope" value="Bacteria"/>
</dbReference>
<feature type="transmembrane region" description="Helical" evidence="7">
    <location>
        <begin position="20"/>
        <end position="42"/>
    </location>
</feature>
<name>Q8FR35_COREF</name>
<accession>C8NN63</accession>
<evidence type="ECO:0000256" key="4">
    <source>
        <dbReference type="ARBA" id="ARBA00022989"/>
    </source>
</evidence>
<dbReference type="Pfam" id="PF02687">
    <property type="entry name" value="FtsX"/>
    <property type="match status" value="1"/>
</dbReference>
<dbReference type="PANTHER" id="PTHR30572:SF4">
    <property type="entry name" value="ABC TRANSPORTER PERMEASE YTRF"/>
    <property type="match status" value="1"/>
</dbReference>
<evidence type="ECO:0000256" key="5">
    <source>
        <dbReference type="ARBA" id="ARBA00023136"/>
    </source>
</evidence>
<feature type="transmembrane region" description="Helical" evidence="7">
    <location>
        <begin position="723"/>
        <end position="743"/>
    </location>
</feature>
<evidence type="ECO:0000313" key="10">
    <source>
        <dbReference type="Proteomes" id="UP000001409"/>
    </source>
</evidence>
<dbReference type="HOGENOM" id="CLU_332546_0_0_11"/>
<dbReference type="InterPro" id="IPR050250">
    <property type="entry name" value="Macrolide_Exporter_MacB"/>
</dbReference>
<sequence length="852" mass="90290">MTALAAATRPTRRDVLRHPLRSLAAIILIMIPVTLAAIGVVYNGSQSSSFFLSSPRTSATYVGGVCEQSIDGYLSDCAGEPATGATEYELLRANIPEGFTIDLTLTGTTGATFGERSVVLYFTQTTDSMAPAPGEAFIPQRFLDSLDAEVGDTITLDHGTEVTVAGITPSGTAVFREPTVISPEAFSVTDPVTGSGDYWGSWSITGPEAFTWDDVLALNAVGFTVTSRDVIDNPPPADQVTFEGDITPSRSVFWGVVESALWFIPVAIIGFLLLMLISPVFTISVSRQTRTFALLASQGATPRHIRWSVLMYGLFAGLVGATLGVGIGTVGTAAWWSATYPAWPVVVDWLWLLAAWVLAVAGSTAAAFLPAFIVGRSSIIRGVHGGGIDRILRWRRWMAIGPVFLVMLGLMFLVLRLTEDPARAYTTDVYVPWREALGGFGILFAVIAVVASAPAMVWAVGQLKGPLPLRLAARDLLRQSMRSIPAVAALAGVIFVATGLMVASHAESERMTVAAGTVYPAGTVFLGMDNGVAGDLDPAITRVESQLGDVRRIDVYGHSDMTGWMEVEGSTNPHSGARDWVSAVGDSLGATAVLASPELLDLFQIRGADLGGRAILTSSLEEQIPDARLRVRSYDNRGSEPREVVATAVETRPVLPPLSSDRLITEEAFEELGLERTYLGAVLVSGDAISPEDAGELNAYFLDTAGVSLSFPVWPTDHIRDNLVGSAGITALVIAVMALVLALSSQQTRRQQIILEAVGAEPAVSRWSNALFGALCTIGAALLGLVTGHGAALLSASLAEVNQTGVTTSFGTLQFTGPLWPMILGTLVIAPLVAGVIGWVFTPRLDLAEYRE</sequence>
<feature type="transmembrane region" description="Helical" evidence="7">
    <location>
        <begin position="819"/>
        <end position="841"/>
    </location>
</feature>
<keyword evidence="4 7" id="KW-1133">Transmembrane helix</keyword>
<dbReference type="GO" id="GO:0005886">
    <property type="term" value="C:plasma membrane"/>
    <property type="evidence" value="ECO:0007669"/>
    <property type="project" value="UniProtKB-SubCell"/>
</dbReference>
<feature type="transmembrane region" description="Helical" evidence="7">
    <location>
        <begin position="437"/>
        <end position="463"/>
    </location>
</feature>
<accession>Q8FR35</accession>
<evidence type="ECO:0000256" key="7">
    <source>
        <dbReference type="SAM" id="Phobius"/>
    </source>
</evidence>
<feature type="transmembrane region" description="Helical" evidence="7">
    <location>
        <begin position="771"/>
        <end position="799"/>
    </location>
</feature>
<dbReference type="PANTHER" id="PTHR30572">
    <property type="entry name" value="MEMBRANE COMPONENT OF TRANSPORTER-RELATED"/>
    <property type="match status" value="1"/>
</dbReference>
<feature type="transmembrane region" description="Helical" evidence="7">
    <location>
        <begin position="484"/>
        <end position="503"/>
    </location>
</feature>
<evidence type="ECO:0000313" key="9">
    <source>
        <dbReference type="EMBL" id="BAC17741.1"/>
    </source>
</evidence>
<dbReference type="InterPro" id="IPR003838">
    <property type="entry name" value="ABC3_permease_C"/>
</dbReference>
<reference evidence="9 10" key="1">
    <citation type="journal article" date="2003" name="Genome Res.">
        <title>Comparative complete genome sequence analysis of the amino acid replacements responsible for the thermostability of Corynebacterium efficiens.</title>
        <authorList>
            <person name="Nishio Y."/>
            <person name="Nakamura Y."/>
            <person name="Kawarabayasi Y."/>
            <person name="Usuda Y."/>
            <person name="Kimura E."/>
            <person name="Sugimoto S."/>
            <person name="Matsui K."/>
            <person name="Yamagishi A."/>
            <person name="Kikuchi H."/>
            <person name="Ikeo K."/>
            <person name="Gojobori T."/>
        </authorList>
    </citation>
    <scope>NUCLEOTIDE SEQUENCE [LARGE SCALE GENOMIC DNA]</scope>
    <source>
        <strain evidence="10">DSM 44549 / YS-314 / AJ 12310 / JCM 11189 / NBRC 100395</strain>
    </source>
</reference>
<organism evidence="9 10">
    <name type="scientific">Corynebacterium efficiens (strain DSM 44549 / YS-314 / AJ 12310 / JCM 11189 / NBRC 100395)</name>
    <dbReference type="NCBI Taxonomy" id="196164"/>
    <lineage>
        <taxon>Bacteria</taxon>
        <taxon>Bacillati</taxon>
        <taxon>Actinomycetota</taxon>
        <taxon>Actinomycetes</taxon>
        <taxon>Mycobacteriales</taxon>
        <taxon>Corynebacteriaceae</taxon>
        <taxon>Corynebacterium</taxon>
    </lineage>
</organism>
<dbReference type="KEGG" id="cef:CE0931"/>
<feature type="domain" description="ABC3 transporter permease C-terminal" evidence="8">
    <location>
        <begin position="267"/>
        <end position="376"/>
    </location>
</feature>
<keyword evidence="2" id="KW-1003">Cell membrane</keyword>
<feature type="transmembrane region" description="Helical" evidence="7">
    <location>
        <begin position="396"/>
        <end position="417"/>
    </location>
</feature>